<keyword evidence="1" id="KW-1133">Transmembrane helix</keyword>
<dbReference type="SUPFAM" id="SSF103473">
    <property type="entry name" value="MFS general substrate transporter"/>
    <property type="match status" value="1"/>
</dbReference>
<organism evidence="2 3">
    <name type="scientific">Labedaea rhizosphaerae</name>
    <dbReference type="NCBI Taxonomy" id="598644"/>
    <lineage>
        <taxon>Bacteria</taxon>
        <taxon>Bacillati</taxon>
        <taxon>Actinomycetota</taxon>
        <taxon>Actinomycetes</taxon>
        <taxon>Pseudonocardiales</taxon>
        <taxon>Pseudonocardiaceae</taxon>
        <taxon>Labedaea</taxon>
    </lineage>
</organism>
<accession>A0A4R6RUB5</accession>
<dbReference type="RefSeq" id="WP_208115968.1">
    <property type="nucleotide sequence ID" value="NZ_SNXZ01000010.1"/>
</dbReference>
<feature type="transmembrane region" description="Helical" evidence="1">
    <location>
        <begin position="64"/>
        <end position="84"/>
    </location>
</feature>
<proteinExistence type="predicted"/>
<reference evidence="2 3" key="1">
    <citation type="submission" date="2019-03" db="EMBL/GenBank/DDBJ databases">
        <title>Genomic Encyclopedia of Type Strains, Phase IV (KMG-IV): sequencing the most valuable type-strain genomes for metagenomic binning, comparative biology and taxonomic classification.</title>
        <authorList>
            <person name="Goeker M."/>
        </authorList>
    </citation>
    <scope>NUCLEOTIDE SEQUENCE [LARGE SCALE GENOMIC DNA]</scope>
    <source>
        <strain evidence="2 3">DSM 45361</strain>
    </source>
</reference>
<sequence length="119" mass="12271">MNPARLLLLAVTCGVAVGNVYFPQGITPLIPDATGVVPATQFGYACGIFLLVPLGDRARPRTLIVTLLALTAAGLVLAAVAWTWSVLVIASWSVGVTTVVAPIIGPLAAGRCRPPGRVR</sequence>
<keyword evidence="1" id="KW-0812">Transmembrane</keyword>
<evidence type="ECO:0000256" key="1">
    <source>
        <dbReference type="SAM" id="Phobius"/>
    </source>
</evidence>
<feature type="transmembrane region" description="Helical" evidence="1">
    <location>
        <begin position="90"/>
        <end position="109"/>
    </location>
</feature>
<gene>
    <name evidence="2" type="ORF">EV186_11071</name>
</gene>
<dbReference type="EMBL" id="SNXZ01000010">
    <property type="protein sequence ID" value="TDP90531.1"/>
    <property type="molecule type" value="Genomic_DNA"/>
</dbReference>
<keyword evidence="1" id="KW-0472">Membrane</keyword>
<dbReference type="PANTHER" id="PTHR42910:SF1">
    <property type="entry name" value="MAJOR FACILITATOR SUPERFAMILY (MFS) PROFILE DOMAIN-CONTAINING PROTEIN"/>
    <property type="match status" value="1"/>
</dbReference>
<comment type="caution">
    <text evidence="2">The sequence shown here is derived from an EMBL/GenBank/DDBJ whole genome shotgun (WGS) entry which is preliminary data.</text>
</comment>
<dbReference type="AlphaFoldDB" id="A0A4R6RUB5"/>
<dbReference type="InterPro" id="IPR036259">
    <property type="entry name" value="MFS_trans_sf"/>
</dbReference>
<evidence type="ECO:0000313" key="2">
    <source>
        <dbReference type="EMBL" id="TDP90531.1"/>
    </source>
</evidence>
<dbReference type="PANTHER" id="PTHR42910">
    <property type="entry name" value="TRANSPORTER SCO4007-RELATED"/>
    <property type="match status" value="1"/>
</dbReference>
<feature type="transmembrane region" description="Helical" evidence="1">
    <location>
        <begin position="34"/>
        <end position="52"/>
    </location>
</feature>
<evidence type="ECO:0008006" key="4">
    <source>
        <dbReference type="Google" id="ProtNLM"/>
    </source>
</evidence>
<protein>
    <recommendedName>
        <fullName evidence="4">MFS transporter</fullName>
    </recommendedName>
</protein>
<name>A0A4R6RUB5_LABRH</name>
<dbReference type="Proteomes" id="UP000295444">
    <property type="component" value="Unassembled WGS sequence"/>
</dbReference>
<evidence type="ECO:0000313" key="3">
    <source>
        <dbReference type="Proteomes" id="UP000295444"/>
    </source>
</evidence>
<keyword evidence="3" id="KW-1185">Reference proteome</keyword>